<evidence type="ECO:0000313" key="3">
    <source>
        <dbReference type="Proteomes" id="UP000667802"/>
    </source>
</evidence>
<comment type="caution">
    <text evidence="2">The sequence shown here is derived from an EMBL/GenBank/DDBJ whole genome shotgun (WGS) entry which is preliminary data.</text>
</comment>
<accession>A0AAP5I4G5</accession>
<keyword evidence="3" id="KW-1185">Reference proteome</keyword>
<dbReference type="InterPro" id="IPR029044">
    <property type="entry name" value="Nucleotide-diphossugar_trans"/>
</dbReference>
<reference evidence="3" key="1">
    <citation type="journal article" date="2021" name="Science">
        <title>Hunting the eagle killer: A cyanobacterial neurotoxin causes vacuolar myelinopathy.</title>
        <authorList>
            <person name="Breinlinger S."/>
            <person name="Phillips T.J."/>
            <person name="Haram B.N."/>
            <person name="Mares J."/>
            <person name="Martinez Yerena J.A."/>
            <person name="Hrouzek P."/>
            <person name="Sobotka R."/>
            <person name="Henderson W.M."/>
            <person name="Schmieder P."/>
            <person name="Williams S.M."/>
            <person name="Lauderdale J.D."/>
            <person name="Wilde H.D."/>
            <person name="Gerrin W."/>
            <person name="Kust A."/>
            <person name="Washington J.W."/>
            <person name="Wagner C."/>
            <person name="Geier B."/>
            <person name="Liebeke M."/>
            <person name="Enke H."/>
            <person name="Niedermeyer T.H.J."/>
            <person name="Wilde S.B."/>
        </authorList>
    </citation>
    <scope>NUCLEOTIDE SEQUENCE [LARGE SCALE GENOMIC DNA]</scope>
    <source>
        <strain evidence="3">Thurmond2011</strain>
    </source>
</reference>
<proteinExistence type="predicted"/>
<dbReference type="InterPro" id="IPR050834">
    <property type="entry name" value="Glycosyltransf_2"/>
</dbReference>
<dbReference type="SUPFAM" id="SSF53448">
    <property type="entry name" value="Nucleotide-diphospho-sugar transferases"/>
    <property type="match status" value="1"/>
</dbReference>
<dbReference type="EMBL" id="JAALHA020000001">
    <property type="protein sequence ID" value="MDR9893589.1"/>
    <property type="molecule type" value="Genomic_DNA"/>
</dbReference>
<dbReference type="InterPro" id="IPR001173">
    <property type="entry name" value="Glyco_trans_2-like"/>
</dbReference>
<feature type="domain" description="Glycosyltransferase 2-like" evidence="1">
    <location>
        <begin position="5"/>
        <end position="118"/>
    </location>
</feature>
<dbReference type="Pfam" id="PF00535">
    <property type="entry name" value="Glycos_transf_2"/>
    <property type="match status" value="1"/>
</dbReference>
<evidence type="ECO:0000259" key="1">
    <source>
        <dbReference type="Pfam" id="PF00535"/>
    </source>
</evidence>
<dbReference type="Proteomes" id="UP000667802">
    <property type="component" value="Unassembled WGS sequence"/>
</dbReference>
<dbReference type="CDD" id="cd00761">
    <property type="entry name" value="Glyco_tranf_GTA_type"/>
    <property type="match status" value="1"/>
</dbReference>
<dbReference type="Gene3D" id="3.90.550.10">
    <property type="entry name" value="Spore Coat Polysaccharide Biosynthesis Protein SpsA, Chain A"/>
    <property type="match status" value="1"/>
</dbReference>
<dbReference type="RefSeq" id="WP_208339781.1">
    <property type="nucleotide sequence ID" value="NZ_CAWQFN010000570.1"/>
</dbReference>
<sequence>MPKVSVIIPAYNAMNYLPETLESVLQQSFSDFEVLIIDDGSSDNIQEWVSLITDPRVKLLTQKNQGLSGARNTGIHNSHSEYIAFLDADDLWEPTKLEKQVRCLEENPEVGLVYTWTALIDHKGISTGRVFVNYAEGYVWKSLIEHNIVECGSVPMVRRCCFETEGVFDRNLRSYVEDWDMWLRIAARYPLKLIKEPLVKYRQHSASASRNWEAMEQSFRIVIEKAFNAAPNELQYLKSRSYGCANLCLAWKPLQSQQKDLQKSIYYRRQALIHYPQLRFSKEYLRLSLAIAILEFLGIDGYSKLLNLFYTWRRNILNFFSSKIMTKSS</sequence>
<dbReference type="AlphaFoldDB" id="A0AAP5I4G5"/>
<organism evidence="2 3">
    <name type="scientific">Aetokthonos hydrillicola Thurmond2011</name>
    <dbReference type="NCBI Taxonomy" id="2712845"/>
    <lineage>
        <taxon>Bacteria</taxon>
        <taxon>Bacillati</taxon>
        <taxon>Cyanobacteriota</taxon>
        <taxon>Cyanophyceae</taxon>
        <taxon>Nostocales</taxon>
        <taxon>Hapalosiphonaceae</taxon>
        <taxon>Aetokthonos</taxon>
    </lineage>
</organism>
<protein>
    <submittedName>
        <fullName evidence="2">Glycosyltransferase family 2 protein</fullName>
    </submittedName>
</protein>
<dbReference type="PANTHER" id="PTHR43685">
    <property type="entry name" value="GLYCOSYLTRANSFERASE"/>
    <property type="match status" value="1"/>
</dbReference>
<name>A0AAP5I4G5_9CYAN</name>
<dbReference type="PANTHER" id="PTHR43685:SF11">
    <property type="entry name" value="GLYCOSYLTRANSFERASE TAGX-RELATED"/>
    <property type="match status" value="1"/>
</dbReference>
<gene>
    <name evidence="2" type="ORF">G7B40_003190</name>
</gene>
<evidence type="ECO:0000313" key="2">
    <source>
        <dbReference type="EMBL" id="MDR9893589.1"/>
    </source>
</evidence>